<evidence type="ECO:0000313" key="3">
    <source>
        <dbReference type="EMBL" id="STW79149.1"/>
    </source>
</evidence>
<dbReference type="AlphaFoldDB" id="A0A7H4PL76"/>
<dbReference type="EC" id="1.14.13.127" evidence="3"/>
<evidence type="ECO:0000313" key="4">
    <source>
        <dbReference type="Proteomes" id="UP000254863"/>
    </source>
</evidence>
<dbReference type="GO" id="GO:0008688">
    <property type="term" value="F:3-(3-hydroxyphenyl)propionate hydroxylase activity"/>
    <property type="evidence" value="ECO:0007669"/>
    <property type="project" value="UniProtKB-EC"/>
</dbReference>
<dbReference type="GO" id="GO:0071949">
    <property type="term" value="F:FAD binding"/>
    <property type="evidence" value="ECO:0007669"/>
    <property type="project" value="InterPro"/>
</dbReference>
<dbReference type="PANTHER" id="PTHR43476:SF3">
    <property type="entry name" value="FAD-BINDING MONOOXYGENASE"/>
    <property type="match status" value="1"/>
</dbReference>
<comment type="caution">
    <text evidence="3">The sequence shown here is derived from an EMBL/GenBank/DDBJ whole genome shotgun (WGS) entry which is preliminary data.</text>
</comment>
<dbReference type="PANTHER" id="PTHR43476">
    <property type="entry name" value="3-(3-HYDROXY-PHENYL)PROPIONATE/3-HYDROXYCINNAMIC ACID HYDROXYLASE"/>
    <property type="match status" value="1"/>
</dbReference>
<dbReference type="InterPro" id="IPR050631">
    <property type="entry name" value="PheA/TfdB_FAD_monoxygenase"/>
</dbReference>
<name>A0A7H4PL76_9ENTR</name>
<organism evidence="3 4">
    <name type="scientific">Klebsiella michiganensis</name>
    <dbReference type="NCBI Taxonomy" id="1134687"/>
    <lineage>
        <taxon>Bacteria</taxon>
        <taxon>Pseudomonadati</taxon>
        <taxon>Pseudomonadota</taxon>
        <taxon>Gammaproteobacteria</taxon>
        <taxon>Enterobacterales</taxon>
        <taxon>Enterobacteriaceae</taxon>
        <taxon>Klebsiella/Raoultella group</taxon>
        <taxon>Klebsiella</taxon>
    </lineage>
</organism>
<feature type="domain" description="FAD-binding" evidence="2">
    <location>
        <begin position="16"/>
        <end position="130"/>
    </location>
</feature>
<dbReference type="SUPFAM" id="SSF51905">
    <property type="entry name" value="FAD/NAD(P)-binding domain"/>
    <property type="match status" value="1"/>
</dbReference>
<dbReference type="Gene3D" id="3.50.50.60">
    <property type="entry name" value="FAD/NAD(P)-binding domain"/>
    <property type="match status" value="1"/>
</dbReference>
<proteinExistence type="predicted"/>
<evidence type="ECO:0000256" key="1">
    <source>
        <dbReference type="ARBA" id="ARBA00023002"/>
    </source>
</evidence>
<keyword evidence="1 3" id="KW-0560">Oxidoreductase</keyword>
<dbReference type="Pfam" id="PF01494">
    <property type="entry name" value="FAD_binding_3"/>
    <property type="match status" value="1"/>
</dbReference>
<evidence type="ECO:0000259" key="2">
    <source>
        <dbReference type="Pfam" id="PF01494"/>
    </source>
</evidence>
<dbReference type="Proteomes" id="UP000254863">
    <property type="component" value="Unassembled WGS sequence"/>
</dbReference>
<dbReference type="InterPro" id="IPR036188">
    <property type="entry name" value="FAD/NAD-bd_sf"/>
</dbReference>
<dbReference type="EMBL" id="UGMS01000003">
    <property type="protein sequence ID" value="STW79149.1"/>
    <property type="molecule type" value="Genomic_DNA"/>
</dbReference>
<dbReference type="InterPro" id="IPR002938">
    <property type="entry name" value="FAD-bd"/>
</dbReference>
<gene>
    <name evidence="3" type="primary">mhpA_1</name>
    <name evidence="3" type="ORF">NCTC11685_06476</name>
</gene>
<sequence length="144" mass="15738">MTTSNPDIQPAVQHSAQVAIAGAGPVGLTIANYLGQMGVSVVLIEKLESLIDYPRAIGIDDEALRAMQAVGLVDNVLPHTTPWHAMRFLTPKGRCFADIQPMTDEFGWSRRNAFIQPQVDAVLYDGLSRFPPRALPVFPRSRGL</sequence>
<accession>A0A7H4PL76</accession>
<reference evidence="3 4" key="1">
    <citation type="submission" date="2018-06" db="EMBL/GenBank/DDBJ databases">
        <authorList>
            <consortium name="Pathogen Informatics"/>
            <person name="Doyle S."/>
        </authorList>
    </citation>
    <scope>NUCLEOTIDE SEQUENCE [LARGE SCALE GENOMIC DNA]</scope>
    <source>
        <strain evidence="3 4">NCTC11685</strain>
    </source>
</reference>
<protein>
    <submittedName>
        <fullName evidence="3">3-(3-hydroxyphenyl)propionate hydroxylase</fullName>
        <ecNumber evidence="3">1.14.13.127</ecNumber>
    </submittedName>
</protein>
<dbReference type="GO" id="GO:0019622">
    <property type="term" value="P:3-(3-hydroxy)phenylpropionate catabolic process"/>
    <property type="evidence" value="ECO:0007669"/>
    <property type="project" value="TreeGrafter"/>
</dbReference>